<organism evidence="1 2">
    <name type="scientific">Pleurodeles waltl</name>
    <name type="common">Iberian ribbed newt</name>
    <dbReference type="NCBI Taxonomy" id="8319"/>
    <lineage>
        <taxon>Eukaryota</taxon>
        <taxon>Metazoa</taxon>
        <taxon>Chordata</taxon>
        <taxon>Craniata</taxon>
        <taxon>Vertebrata</taxon>
        <taxon>Euteleostomi</taxon>
        <taxon>Amphibia</taxon>
        <taxon>Batrachia</taxon>
        <taxon>Caudata</taxon>
        <taxon>Salamandroidea</taxon>
        <taxon>Salamandridae</taxon>
        <taxon>Pleurodelinae</taxon>
        <taxon>Pleurodeles</taxon>
    </lineage>
</organism>
<evidence type="ECO:0000313" key="2">
    <source>
        <dbReference type="Proteomes" id="UP001066276"/>
    </source>
</evidence>
<sequence>MDVQLGPSGITMVELCGQTVLDYDEESLEKGDVWDDKCMLDREEEWWRGEQRHDILFKAKHVPGVDNDIADALSHSQ</sequence>
<evidence type="ECO:0008006" key="3">
    <source>
        <dbReference type="Google" id="ProtNLM"/>
    </source>
</evidence>
<name>A0AAV7S684_PLEWA</name>
<proteinExistence type="predicted"/>
<dbReference type="EMBL" id="JANPWB010000008">
    <property type="protein sequence ID" value="KAJ1160137.1"/>
    <property type="molecule type" value="Genomic_DNA"/>
</dbReference>
<comment type="caution">
    <text evidence="1">The sequence shown here is derived from an EMBL/GenBank/DDBJ whole genome shotgun (WGS) entry which is preliminary data.</text>
</comment>
<evidence type="ECO:0000313" key="1">
    <source>
        <dbReference type="EMBL" id="KAJ1160137.1"/>
    </source>
</evidence>
<keyword evidence="2" id="KW-1185">Reference proteome</keyword>
<dbReference type="AlphaFoldDB" id="A0AAV7S684"/>
<accession>A0AAV7S684</accession>
<gene>
    <name evidence="1" type="ORF">NDU88_000639</name>
</gene>
<protein>
    <recommendedName>
        <fullName evidence="3">MHC class I antigen</fullName>
    </recommendedName>
</protein>
<reference evidence="1" key="1">
    <citation type="journal article" date="2022" name="bioRxiv">
        <title>Sequencing and chromosome-scale assembly of the giantPleurodeles waltlgenome.</title>
        <authorList>
            <person name="Brown T."/>
            <person name="Elewa A."/>
            <person name="Iarovenko S."/>
            <person name="Subramanian E."/>
            <person name="Araus A.J."/>
            <person name="Petzold A."/>
            <person name="Susuki M."/>
            <person name="Suzuki K.-i.T."/>
            <person name="Hayashi T."/>
            <person name="Toyoda A."/>
            <person name="Oliveira C."/>
            <person name="Osipova E."/>
            <person name="Leigh N.D."/>
            <person name="Simon A."/>
            <person name="Yun M.H."/>
        </authorList>
    </citation>
    <scope>NUCLEOTIDE SEQUENCE</scope>
    <source>
        <strain evidence="1">20211129_DDA</strain>
        <tissue evidence="1">Liver</tissue>
    </source>
</reference>
<dbReference type="Proteomes" id="UP001066276">
    <property type="component" value="Chromosome 4_2"/>
</dbReference>